<feature type="region of interest" description="Disordered" evidence="1">
    <location>
        <begin position="294"/>
        <end position="356"/>
    </location>
</feature>
<accession>A0A0C3BI38</accession>
<feature type="domain" description="DUF6697" evidence="2">
    <location>
        <begin position="69"/>
        <end position="294"/>
    </location>
</feature>
<evidence type="ECO:0000259" key="2">
    <source>
        <dbReference type="Pfam" id="PF20411"/>
    </source>
</evidence>
<evidence type="ECO:0000313" key="4">
    <source>
        <dbReference type="Proteomes" id="UP000054166"/>
    </source>
</evidence>
<dbReference type="STRING" id="765440.A0A0C3BI38"/>
<evidence type="ECO:0000313" key="3">
    <source>
        <dbReference type="EMBL" id="KIM85978.1"/>
    </source>
</evidence>
<keyword evidence="4" id="KW-1185">Reference proteome</keyword>
<sequence length="356" mass="40996">MEVEEDTKDKIKTEDNCKVEEMMNDMNKNAIKTELKVEEIIILPPETISRYIQGLVDFAIHPTPPLTRVSRDLLNVHYKMSKILFLARIPAARNPSLSQPRCDRRVICATAEKNPAMPQGPGRPGLLFSCRQRMTQEWPWSLFLRRRAGEWEYEGEYECSHVGVLTPQEFASQDEKVFSFTFSIPSNYATKQQVKQSWAKKILESEKWPEYTTMRARIYLRKQNKEITQEEVQATIILLRSRGSKKKKTRQNGWENKLTAGDILDAFVRGDEQINIIAMTCVNYDHYFARDLSAKSASPRMSRKTSSHSGRSSARTTHPTRTLTHGRRIPAHLQDTFSDDEEKGSVHNSGEDSEEN</sequence>
<reference evidence="3 4" key="1">
    <citation type="submission" date="2014-04" db="EMBL/GenBank/DDBJ databases">
        <authorList>
            <consortium name="DOE Joint Genome Institute"/>
            <person name="Kuo A."/>
            <person name="Tarkka M."/>
            <person name="Buscot F."/>
            <person name="Kohler A."/>
            <person name="Nagy L.G."/>
            <person name="Floudas D."/>
            <person name="Copeland A."/>
            <person name="Barry K.W."/>
            <person name="Cichocki N."/>
            <person name="Veneault-Fourrey C."/>
            <person name="LaButti K."/>
            <person name="Lindquist E.A."/>
            <person name="Lipzen A."/>
            <person name="Lundell T."/>
            <person name="Morin E."/>
            <person name="Murat C."/>
            <person name="Sun H."/>
            <person name="Tunlid A."/>
            <person name="Henrissat B."/>
            <person name="Grigoriev I.V."/>
            <person name="Hibbett D.S."/>
            <person name="Martin F."/>
            <person name="Nordberg H.P."/>
            <person name="Cantor M.N."/>
            <person name="Hua S.X."/>
        </authorList>
    </citation>
    <scope>NUCLEOTIDE SEQUENCE [LARGE SCALE GENOMIC DNA]</scope>
    <source>
        <strain evidence="3 4">F 1598</strain>
    </source>
</reference>
<protein>
    <recommendedName>
        <fullName evidence="2">DUF6697 domain-containing protein</fullName>
    </recommendedName>
</protein>
<reference evidence="4" key="2">
    <citation type="submission" date="2015-01" db="EMBL/GenBank/DDBJ databases">
        <title>Evolutionary Origins and Diversification of the Mycorrhizal Mutualists.</title>
        <authorList>
            <consortium name="DOE Joint Genome Institute"/>
            <consortium name="Mycorrhizal Genomics Consortium"/>
            <person name="Kohler A."/>
            <person name="Kuo A."/>
            <person name="Nagy L.G."/>
            <person name="Floudas D."/>
            <person name="Copeland A."/>
            <person name="Barry K.W."/>
            <person name="Cichocki N."/>
            <person name="Veneault-Fourrey C."/>
            <person name="LaButti K."/>
            <person name="Lindquist E.A."/>
            <person name="Lipzen A."/>
            <person name="Lundell T."/>
            <person name="Morin E."/>
            <person name="Murat C."/>
            <person name="Riley R."/>
            <person name="Ohm R."/>
            <person name="Sun H."/>
            <person name="Tunlid A."/>
            <person name="Henrissat B."/>
            <person name="Grigoriev I.V."/>
            <person name="Hibbett D.S."/>
            <person name="Martin F."/>
        </authorList>
    </citation>
    <scope>NUCLEOTIDE SEQUENCE [LARGE SCALE GENOMIC DNA]</scope>
    <source>
        <strain evidence="4">F 1598</strain>
    </source>
</reference>
<dbReference type="InParanoid" id="A0A0C3BI38"/>
<proteinExistence type="predicted"/>
<dbReference type="EMBL" id="KN832983">
    <property type="protein sequence ID" value="KIM85978.1"/>
    <property type="molecule type" value="Genomic_DNA"/>
</dbReference>
<evidence type="ECO:0000256" key="1">
    <source>
        <dbReference type="SAM" id="MobiDB-lite"/>
    </source>
</evidence>
<dbReference type="Pfam" id="PF20411">
    <property type="entry name" value="DUF6697"/>
    <property type="match status" value="1"/>
</dbReference>
<dbReference type="AlphaFoldDB" id="A0A0C3BI38"/>
<dbReference type="InterPro" id="IPR046520">
    <property type="entry name" value="DUF6697"/>
</dbReference>
<gene>
    <name evidence="3" type="ORF">PILCRDRAFT_816524</name>
</gene>
<dbReference type="OrthoDB" id="3265858at2759"/>
<organism evidence="3 4">
    <name type="scientific">Piloderma croceum (strain F 1598)</name>
    <dbReference type="NCBI Taxonomy" id="765440"/>
    <lineage>
        <taxon>Eukaryota</taxon>
        <taxon>Fungi</taxon>
        <taxon>Dikarya</taxon>
        <taxon>Basidiomycota</taxon>
        <taxon>Agaricomycotina</taxon>
        <taxon>Agaricomycetes</taxon>
        <taxon>Agaricomycetidae</taxon>
        <taxon>Atheliales</taxon>
        <taxon>Atheliaceae</taxon>
        <taxon>Piloderma</taxon>
    </lineage>
</organism>
<feature type="compositionally biased region" description="Low complexity" evidence="1">
    <location>
        <begin position="307"/>
        <end position="317"/>
    </location>
</feature>
<dbReference type="Proteomes" id="UP000054166">
    <property type="component" value="Unassembled WGS sequence"/>
</dbReference>
<name>A0A0C3BI38_PILCF</name>
<dbReference type="HOGENOM" id="CLU_778706_0_0_1"/>